<dbReference type="EMBL" id="BMGH01000001">
    <property type="protein sequence ID" value="GGD09205.1"/>
    <property type="molecule type" value="Genomic_DNA"/>
</dbReference>
<dbReference type="AlphaFoldDB" id="A0A8J2V2Z4"/>
<evidence type="ECO:0000313" key="2">
    <source>
        <dbReference type="EMBL" id="GGD09205.1"/>
    </source>
</evidence>
<protein>
    <submittedName>
        <fullName evidence="2">Uncharacterized protein</fullName>
    </submittedName>
</protein>
<dbReference type="RefSeq" id="WP_229731443.1">
    <property type="nucleotide sequence ID" value="NZ_BMGH01000001.1"/>
</dbReference>
<proteinExistence type="predicted"/>
<reference evidence="2" key="2">
    <citation type="submission" date="2020-09" db="EMBL/GenBank/DDBJ databases">
        <authorList>
            <person name="Sun Q."/>
            <person name="Zhou Y."/>
        </authorList>
    </citation>
    <scope>NUCLEOTIDE SEQUENCE</scope>
    <source>
        <strain evidence="2">CGMCC 1.12921</strain>
    </source>
</reference>
<gene>
    <name evidence="2" type="ORF">GCM10011342_17570</name>
</gene>
<reference evidence="2" key="1">
    <citation type="journal article" date="2014" name="Int. J. Syst. Evol. Microbiol.">
        <title>Complete genome sequence of Corynebacterium casei LMG S-19264T (=DSM 44701T), isolated from a smear-ripened cheese.</title>
        <authorList>
            <consortium name="US DOE Joint Genome Institute (JGI-PGF)"/>
            <person name="Walter F."/>
            <person name="Albersmeier A."/>
            <person name="Kalinowski J."/>
            <person name="Ruckert C."/>
        </authorList>
    </citation>
    <scope>NUCLEOTIDE SEQUENCE</scope>
    <source>
        <strain evidence="2">CGMCC 1.12921</strain>
    </source>
</reference>
<organism evidence="2 3">
    <name type="scientific">Aquisalinus flavus</name>
    <dbReference type="NCBI Taxonomy" id="1526572"/>
    <lineage>
        <taxon>Bacteria</taxon>
        <taxon>Pseudomonadati</taxon>
        <taxon>Pseudomonadota</taxon>
        <taxon>Alphaproteobacteria</taxon>
        <taxon>Parvularculales</taxon>
        <taxon>Parvularculaceae</taxon>
        <taxon>Aquisalinus</taxon>
    </lineage>
</organism>
<evidence type="ECO:0000256" key="1">
    <source>
        <dbReference type="SAM" id="MobiDB-lite"/>
    </source>
</evidence>
<comment type="caution">
    <text evidence="2">The sequence shown here is derived from an EMBL/GenBank/DDBJ whole genome shotgun (WGS) entry which is preliminary data.</text>
</comment>
<name>A0A8J2V2Z4_9PROT</name>
<dbReference type="Proteomes" id="UP000613582">
    <property type="component" value="Unassembled WGS sequence"/>
</dbReference>
<keyword evidence="3" id="KW-1185">Reference proteome</keyword>
<sequence>MPEDIRSKPTVLSRLELLEEKLDDTVVDFCADREGEDLARNERTARTLAALLRECERMEAMKKKYDGSESGGHDDDESEALEALTLELKRKIIRSRNGGRDRTVAEESNGGETEESAS</sequence>
<accession>A0A8J2V2Z4</accession>
<evidence type="ECO:0000313" key="3">
    <source>
        <dbReference type="Proteomes" id="UP000613582"/>
    </source>
</evidence>
<feature type="region of interest" description="Disordered" evidence="1">
    <location>
        <begin position="97"/>
        <end position="118"/>
    </location>
</feature>